<keyword evidence="6" id="KW-0670">Pyruvate</keyword>
<evidence type="ECO:0000256" key="5">
    <source>
        <dbReference type="HAMAP-Rule" id="MF_00921"/>
    </source>
</evidence>
<dbReference type="Proteomes" id="UP001254848">
    <property type="component" value="Unassembled WGS sequence"/>
</dbReference>
<dbReference type="NCBIfam" id="NF003742">
    <property type="entry name" value="PRK05339.1"/>
    <property type="match status" value="1"/>
</dbReference>
<accession>A0ABU3P4J9</accession>
<evidence type="ECO:0000256" key="2">
    <source>
        <dbReference type="ARBA" id="ARBA00022679"/>
    </source>
</evidence>
<dbReference type="Pfam" id="PF03618">
    <property type="entry name" value="Kinase-PPPase"/>
    <property type="match status" value="1"/>
</dbReference>
<name>A0ABU3P4J9_9FIRM</name>
<gene>
    <name evidence="6" type="ORF">Q4T40_20250</name>
</gene>
<dbReference type="InterPro" id="IPR026565">
    <property type="entry name" value="PPDK_reg"/>
</dbReference>
<keyword evidence="3 5" id="KW-0547">Nucleotide-binding</keyword>
<comment type="caution">
    <text evidence="6">The sequence shown here is derived from an EMBL/GenBank/DDBJ whole genome shotgun (WGS) entry which is preliminary data.</text>
</comment>
<dbReference type="GO" id="GO:0016740">
    <property type="term" value="F:transferase activity"/>
    <property type="evidence" value="ECO:0007669"/>
    <property type="project" value="UniProtKB-KW"/>
</dbReference>
<comment type="catalytic activity">
    <reaction evidence="5">
        <text>N(tele)-phospho-L-histidyl/L-threonyl-[pyruvate, phosphate dikinase] + ADP = N(tele)-phospho-L-histidyl/O-phospho-L-threonyl-[pyruvate, phosphate dikinase] + AMP + H(+)</text>
        <dbReference type="Rhea" id="RHEA:43692"/>
        <dbReference type="Rhea" id="RHEA-COMP:10650"/>
        <dbReference type="Rhea" id="RHEA-COMP:10651"/>
        <dbReference type="ChEBI" id="CHEBI:15378"/>
        <dbReference type="ChEBI" id="CHEBI:30013"/>
        <dbReference type="ChEBI" id="CHEBI:61977"/>
        <dbReference type="ChEBI" id="CHEBI:83586"/>
        <dbReference type="ChEBI" id="CHEBI:456215"/>
        <dbReference type="ChEBI" id="CHEBI:456216"/>
        <dbReference type="EC" id="2.7.11.32"/>
    </reaction>
</comment>
<evidence type="ECO:0000313" key="7">
    <source>
        <dbReference type="Proteomes" id="UP001254848"/>
    </source>
</evidence>
<dbReference type="PANTHER" id="PTHR31756:SF3">
    <property type="entry name" value="PYRUVATE, PHOSPHATE DIKINASE REGULATORY PROTEIN 1, CHLOROPLASTIC"/>
    <property type="match status" value="1"/>
</dbReference>
<evidence type="ECO:0000256" key="4">
    <source>
        <dbReference type="ARBA" id="ARBA00022777"/>
    </source>
</evidence>
<dbReference type="PANTHER" id="PTHR31756">
    <property type="entry name" value="PYRUVATE, PHOSPHATE DIKINASE REGULATORY PROTEIN 1, CHLOROPLASTIC"/>
    <property type="match status" value="1"/>
</dbReference>
<evidence type="ECO:0000313" key="6">
    <source>
        <dbReference type="EMBL" id="MDT8903565.1"/>
    </source>
</evidence>
<dbReference type="EC" id="2.7.11.32" evidence="5"/>
<comment type="catalytic activity">
    <reaction evidence="5">
        <text>N(tele)-phospho-L-histidyl/O-phospho-L-threonyl-[pyruvate, phosphate dikinase] + phosphate + H(+) = N(tele)-phospho-L-histidyl/L-threonyl-[pyruvate, phosphate dikinase] + diphosphate</text>
        <dbReference type="Rhea" id="RHEA:43696"/>
        <dbReference type="Rhea" id="RHEA-COMP:10650"/>
        <dbReference type="Rhea" id="RHEA-COMP:10651"/>
        <dbReference type="ChEBI" id="CHEBI:15378"/>
        <dbReference type="ChEBI" id="CHEBI:30013"/>
        <dbReference type="ChEBI" id="CHEBI:33019"/>
        <dbReference type="ChEBI" id="CHEBI:43474"/>
        <dbReference type="ChEBI" id="CHEBI:61977"/>
        <dbReference type="ChEBI" id="CHEBI:83586"/>
        <dbReference type="EC" id="2.7.4.27"/>
    </reaction>
</comment>
<dbReference type="EMBL" id="JAUOZS010000001">
    <property type="protein sequence ID" value="MDT8903565.1"/>
    <property type="molecule type" value="Genomic_DNA"/>
</dbReference>
<keyword evidence="7" id="KW-1185">Reference proteome</keyword>
<proteinExistence type="inferred from homology"/>
<reference evidence="6 7" key="1">
    <citation type="submission" date="2023-07" db="EMBL/GenBank/DDBJ databases">
        <title>The novel representative of Negativicutes class, Anaeroselena agilis gen. nov. sp. nov.</title>
        <authorList>
            <person name="Prokofeva M.I."/>
            <person name="Elcheninov A.G."/>
            <person name="Klyukina A."/>
            <person name="Kublanov I.V."/>
            <person name="Frolov E.N."/>
            <person name="Podosokorskaya O.A."/>
        </authorList>
    </citation>
    <scope>NUCLEOTIDE SEQUENCE [LARGE SCALE GENOMIC DNA]</scope>
    <source>
        <strain evidence="6 7">4137-cl</strain>
    </source>
</reference>
<dbReference type="EC" id="2.7.4.27" evidence="5"/>
<comment type="function">
    <text evidence="5">Bifunctional serine/threonine kinase and phosphorylase involved in the regulation of the pyruvate, phosphate dikinase (PPDK) by catalyzing its phosphorylation/dephosphorylation.</text>
</comment>
<dbReference type="InterPro" id="IPR005177">
    <property type="entry name" value="Kinase-pyrophosphorylase"/>
</dbReference>
<keyword evidence="1 5" id="KW-0723">Serine/threonine-protein kinase</keyword>
<protein>
    <recommendedName>
        <fullName evidence="5">Putative pyruvate, phosphate dikinase regulatory protein</fullName>
        <shortName evidence="5">PPDK regulatory protein</shortName>
        <ecNumber evidence="5">2.7.11.32</ecNumber>
        <ecNumber evidence="5">2.7.4.27</ecNumber>
    </recommendedName>
</protein>
<comment type="caution">
    <text evidence="5">Lacks conserved residue(s) required for the propagation of feature annotation.</text>
</comment>
<evidence type="ECO:0000256" key="1">
    <source>
        <dbReference type="ARBA" id="ARBA00022527"/>
    </source>
</evidence>
<keyword evidence="4 5" id="KW-0418">Kinase</keyword>
<organism evidence="6 7">
    <name type="scientific">Anaeroselena agilis</name>
    <dbReference type="NCBI Taxonomy" id="3063788"/>
    <lineage>
        <taxon>Bacteria</taxon>
        <taxon>Bacillati</taxon>
        <taxon>Bacillota</taxon>
        <taxon>Negativicutes</taxon>
        <taxon>Acetonemataceae</taxon>
        <taxon>Anaeroselena</taxon>
    </lineage>
</organism>
<keyword evidence="2 5" id="KW-0808">Transferase</keyword>
<dbReference type="RefSeq" id="WP_413782517.1">
    <property type="nucleotide sequence ID" value="NZ_JAUOZS010000001.1"/>
</dbReference>
<comment type="similarity">
    <text evidence="5">Belongs to the pyruvate, phosphate/water dikinase regulatory protein family. PDRP subfamily.</text>
</comment>
<evidence type="ECO:0000256" key="3">
    <source>
        <dbReference type="ARBA" id="ARBA00022741"/>
    </source>
</evidence>
<sequence length="265" mass="29059">MYILSDSIGETGELVVRAAASQFNAGRIDVRRIPYLNSARDVEEALLEVSACQAAVIYTLVRPDLREVLVAKAQELAVVCVDIMGPILSCLAVVTGKQPRLEPGLIHKLDEAYFSKLEAVEFAVKYDDGKQPWGLAKADLVVVGVSRTTKTPLCMFLAHKGIKAANVPLVPEVPVPEDLLGLPAEKVVGLTINPSLLHEIRRERLKTLGLAEGVDYANLERIYQELDYAQRIMHKIGCPIIDVTNKAVEETAAKILEYYRKGAGK</sequence>
<dbReference type="HAMAP" id="MF_00921">
    <property type="entry name" value="PDRP"/>
    <property type="match status" value="1"/>
</dbReference>